<dbReference type="CDD" id="cd24028">
    <property type="entry name" value="ASKHA_NBD_HSP70_HSPA1-like"/>
    <property type="match status" value="1"/>
</dbReference>
<dbReference type="SUPFAM" id="SSF53067">
    <property type="entry name" value="Actin-like ATPase domain"/>
    <property type="match status" value="2"/>
</dbReference>
<dbReference type="InterPro" id="IPR018181">
    <property type="entry name" value="Heat_shock_70_CS"/>
</dbReference>
<dbReference type="EMBL" id="MCFH01000060">
    <property type="protein sequence ID" value="ORX42764.1"/>
    <property type="molecule type" value="Genomic_DNA"/>
</dbReference>
<keyword evidence="3" id="KW-0067">ATP-binding</keyword>
<dbReference type="InterPro" id="IPR013126">
    <property type="entry name" value="Hsp_70_fam"/>
</dbReference>
<dbReference type="InterPro" id="IPR029047">
    <property type="entry name" value="HSP70_peptide-bd_sf"/>
</dbReference>
<evidence type="ECO:0000256" key="2">
    <source>
        <dbReference type="ARBA" id="ARBA00022741"/>
    </source>
</evidence>
<name>A0A1Y1UYB0_9FUNG</name>
<evidence type="ECO:0000313" key="4">
    <source>
        <dbReference type="EMBL" id="ORX42764.1"/>
    </source>
</evidence>
<dbReference type="InterPro" id="IPR043129">
    <property type="entry name" value="ATPase_NBD"/>
</dbReference>
<dbReference type="Gene3D" id="3.30.30.30">
    <property type="match status" value="1"/>
</dbReference>
<sequence length="844" mass="96675">MTKKNFVIGIDFGTTEIRVGIWENNHVEVIEIYFNRSMPSYVSFCENVRLFGKEAFDKARIKPENTIYGVKRFIGRSFEEIQNKLNYLTFNVTEENGKPYFKINYKNEEMLLTPDEIYVMLISKIKSIVEDYLNKTITDAVISVPANFNDSQRRATLDAGKLAGLNVLRIINEPTAAAINYVLNNNTKNQKILIADLGGGTFDVSIIDIQNGSSFKVMATGGDTHLGGEDLTNNLVGYLIGEIKREYQIDISTNRKSLLKLRNACEKAKCNLTSFKDTIINVEDLFQEEPFDFSKKITRSEFKELNASLFDRIKEILDRVVKDSGLKTSDVDELVIVGGSTRIPIIQEIISSYFNGKPINKTVNLDEAVVNGATIQAAILSGNALDSLQNFTLSEIIPYSLSVKTKNGYKSTIIKRNSTIPTENNKHFTVDYNPQNKSMFLSYSIYEGSLLNSINSFPIKEPSSCIINIFINLYIDENGILTVDIYKGRVIRDIKKENIKLLNTEENSIKSNLKMFDSDEMIEKDRIKSMSSLQELAIGIRKKFKTERIIDQHISKNIQNLNDAITELIVGNLSNNEACQKKIMQHLELIKFNDLKEEKDLYPNHLGIDLLVLQRILFQKEKVNKIITDYKNYIIDLCSSEINFVNYNYNASKEEYEKHKKNIEDSIKLCNDNYDVRCEIIEIIDTINNAESITDEEGSLKEEETIESNIHIIEMDDNIDDTRKEEDHSKYITEEGEKSLAIKSVESNQHLHQIDKNTINRDEYIISIYDENNDNDINNTLNTKNSSNYAITKSQDTNKKETLIKKVLKKIKSILKISDKKPKNLSKKKRLSKNIIKTIRRRIL</sequence>
<dbReference type="Proteomes" id="UP000193719">
    <property type="component" value="Unassembled WGS sequence"/>
</dbReference>
<dbReference type="Gene3D" id="3.30.420.40">
    <property type="match status" value="2"/>
</dbReference>
<evidence type="ECO:0000256" key="1">
    <source>
        <dbReference type="ARBA" id="ARBA00007381"/>
    </source>
</evidence>
<protein>
    <submittedName>
        <fullName evidence="4">HSP70-domain-containing protein</fullName>
    </submittedName>
</protein>
<dbReference type="Gene3D" id="3.90.640.10">
    <property type="entry name" value="Actin, Chain A, domain 4"/>
    <property type="match status" value="1"/>
</dbReference>
<dbReference type="Pfam" id="PF00012">
    <property type="entry name" value="HSP70"/>
    <property type="match status" value="1"/>
</dbReference>
<dbReference type="GO" id="GO:0140662">
    <property type="term" value="F:ATP-dependent protein folding chaperone"/>
    <property type="evidence" value="ECO:0007669"/>
    <property type="project" value="InterPro"/>
</dbReference>
<comment type="similarity">
    <text evidence="1">Belongs to the heat shock protein 70 family.</text>
</comment>
<organism evidence="4 5">
    <name type="scientific">Piromyces finnis</name>
    <dbReference type="NCBI Taxonomy" id="1754191"/>
    <lineage>
        <taxon>Eukaryota</taxon>
        <taxon>Fungi</taxon>
        <taxon>Fungi incertae sedis</taxon>
        <taxon>Chytridiomycota</taxon>
        <taxon>Chytridiomycota incertae sedis</taxon>
        <taxon>Neocallimastigomycetes</taxon>
        <taxon>Neocallimastigales</taxon>
        <taxon>Neocallimastigaceae</taxon>
        <taxon>Piromyces</taxon>
    </lineage>
</organism>
<dbReference type="PROSITE" id="PS01036">
    <property type="entry name" value="HSP70_3"/>
    <property type="match status" value="1"/>
</dbReference>
<dbReference type="FunFam" id="3.90.640.10:FF:000010">
    <property type="entry name" value="heat shock 70 kDa protein 14"/>
    <property type="match status" value="1"/>
</dbReference>
<gene>
    <name evidence="4" type="ORF">BCR36DRAFT_415943</name>
</gene>
<keyword evidence="2" id="KW-0547">Nucleotide-binding</keyword>
<comment type="caution">
    <text evidence="4">The sequence shown here is derived from an EMBL/GenBank/DDBJ whole genome shotgun (WGS) entry which is preliminary data.</text>
</comment>
<dbReference type="OrthoDB" id="2401965at2759"/>
<dbReference type="AlphaFoldDB" id="A0A1Y1UYB0"/>
<proteinExistence type="inferred from homology"/>
<evidence type="ECO:0000256" key="3">
    <source>
        <dbReference type="ARBA" id="ARBA00022840"/>
    </source>
</evidence>
<dbReference type="STRING" id="1754191.A0A1Y1UYB0"/>
<reference evidence="4 5" key="2">
    <citation type="submission" date="2016-08" db="EMBL/GenBank/DDBJ databases">
        <title>Pervasive Adenine N6-methylation of Active Genes in Fungi.</title>
        <authorList>
            <consortium name="DOE Joint Genome Institute"/>
            <person name="Mondo S.J."/>
            <person name="Dannebaum R.O."/>
            <person name="Kuo R.C."/>
            <person name="Labutti K."/>
            <person name="Haridas S."/>
            <person name="Kuo A."/>
            <person name="Salamov A."/>
            <person name="Ahrendt S.R."/>
            <person name="Lipzen A."/>
            <person name="Sullivan W."/>
            <person name="Andreopoulos W.B."/>
            <person name="Clum A."/>
            <person name="Lindquist E."/>
            <person name="Daum C."/>
            <person name="Ramamoorthy G.K."/>
            <person name="Gryganskyi A."/>
            <person name="Culley D."/>
            <person name="Magnuson J.K."/>
            <person name="James T.Y."/>
            <person name="O'Malley M.A."/>
            <person name="Stajich J.E."/>
            <person name="Spatafora J.W."/>
            <person name="Visel A."/>
            <person name="Grigoriev I.V."/>
        </authorList>
    </citation>
    <scope>NUCLEOTIDE SEQUENCE [LARGE SCALE GENOMIC DNA]</scope>
    <source>
        <strain evidence="5">finn</strain>
    </source>
</reference>
<dbReference type="PANTHER" id="PTHR19375">
    <property type="entry name" value="HEAT SHOCK PROTEIN 70KDA"/>
    <property type="match status" value="1"/>
</dbReference>
<evidence type="ECO:0000313" key="5">
    <source>
        <dbReference type="Proteomes" id="UP000193719"/>
    </source>
</evidence>
<dbReference type="Gene3D" id="2.60.34.10">
    <property type="entry name" value="Substrate Binding Domain Of DNAk, Chain A, domain 1"/>
    <property type="match status" value="1"/>
</dbReference>
<dbReference type="GO" id="GO:0005524">
    <property type="term" value="F:ATP binding"/>
    <property type="evidence" value="ECO:0007669"/>
    <property type="project" value="UniProtKB-KW"/>
</dbReference>
<reference evidence="4 5" key="1">
    <citation type="submission" date="2016-08" db="EMBL/GenBank/DDBJ databases">
        <title>Genomes of anaerobic fungi encode conserved fungal cellulosomes for biomass hydrolysis.</title>
        <authorList>
            <consortium name="DOE Joint Genome Institute"/>
            <person name="Haitjema C.H."/>
            <person name="Gilmore S.P."/>
            <person name="Henske J.K."/>
            <person name="Solomon K.V."/>
            <person name="De Groot R."/>
            <person name="Kuo A."/>
            <person name="Mondo S.J."/>
            <person name="Salamov A.A."/>
            <person name="Labutti K."/>
            <person name="Zhao Z."/>
            <person name="Chiniquy J."/>
            <person name="Barry K."/>
            <person name="Brewer H.M."/>
            <person name="Purvine S.O."/>
            <person name="Wright A.T."/>
            <person name="Boxma B."/>
            <person name="Van Alen T."/>
            <person name="Hackstein J.H."/>
            <person name="Baker S.E."/>
            <person name="Grigoriev I.V."/>
            <person name="O'Malley M.A."/>
        </authorList>
    </citation>
    <scope>NUCLEOTIDE SEQUENCE [LARGE SCALE GENOMIC DNA]</scope>
    <source>
        <strain evidence="5">finn</strain>
    </source>
</reference>
<keyword evidence="5" id="KW-1185">Reference proteome</keyword>
<accession>A0A1Y1UYB0</accession>
<dbReference type="SUPFAM" id="SSF100920">
    <property type="entry name" value="Heat shock protein 70kD (HSP70), peptide-binding domain"/>
    <property type="match status" value="1"/>
</dbReference>
<dbReference type="PRINTS" id="PR00301">
    <property type="entry name" value="HEATSHOCK70"/>
</dbReference>